<dbReference type="AlphaFoldDB" id="A0AAD7HJ61"/>
<feature type="domain" description="Sugar phosphate transporter" evidence="7">
    <location>
        <begin position="156"/>
        <end position="438"/>
    </location>
</feature>
<feature type="transmembrane region" description="Helical" evidence="6">
    <location>
        <begin position="153"/>
        <end position="169"/>
    </location>
</feature>
<dbReference type="GO" id="GO:0016020">
    <property type="term" value="C:membrane"/>
    <property type="evidence" value="ECO:0007669"/>
    <property type="project" value="UniProtKB-SubCell"/>
</dbReference>
<evidence type="ECO:0000256" key="2">
    <source>
        <dbReference type="ARBA" id="ARBA00022692"/>
    </source>
</evidence>
<feature type="transmembrane region" description="Helical" evidence="6">
    <location>
        <begin position="365"/>
        <end position="385"/>
    </location>
</feature>
<comment type="subcellular location">
    <subcellularLocation>
        <location evidence="1">Membrane</location>
        <topology evidence="1">Multi-pass membrane protein</topology>
    </subcellularLocation>
</comment>
<reference evidence="8" key="1">
    <citation type="submission" date="2023-03" db="EMBL/GenBank/DDBJ databases">
        <title>Massive genome expansion in bonnet fungi (Mycena s.s.) driven by repeated elements and novel gene families across ecological guilds.</title>
        <authorList>
            <consortium name="Lawrence Berkeley National Laboratory"/>
            <person name="Harder C.B."/>
            <person name="Miyauchi S."/>
            <person name="Viragh M."/>
            <person name="Kuo A."/>
            <person name="Thoen E."/>
            <person name="Andreopoulos B."/>
            <person name="Lu D."/>
            <person name="Skrede I."/>
            <person name="Drula E."/>
            <person name="Henrissat B."/>
            <person name="Morin E."/>
            <person name="Kohler A."/>
            <person name="Barry K."/>
            <person name="LaButti K."/>
            <person name="Morin E."/>
            <person name="Salamov A."/>
            <person name="Lipzen A."/>
            <person name="Mereny Z."/>
            <person name="Hegedus B."/>
            <person name="Baldrian P."/>
            <person name="Stursova M."/>
            <person name="Weitz H."/>
            <person name="Taylor A."/>
            <person name="Grigoriev I.V."/>
            <person name="Nagy L.G."/>
            <person name="Martin F."/>
            <person name="Kauserud H."/>
        </authorList>
    </citation>
    <scope>NUCLEOTIDE SEQUENCE</scope>
    <source>
        <strain evidence="8">CBHHK182m</strain>
    </source>
</reference>
<name>A0AAD7HJ61_9AGAR</name>
<keyword evidence="4 6" id="KW-0472">Membrane</keyword>
<dbReference type="InterPro" id="IPR004853">
    <property type="entry name" value="Sugar_P_trans_dom"/>
</dbReference>
<keyword evidence="2 6" id="KW-0812">Transmembrane</keyword>
<feature type="transmembrane region" description="Helical" evidence="6">
    <location>
        <begin position="333"/>
        <end position="353"/>
    </location>
</feature>
<feature type="transmembrane region" description="Helical" evidence="6">
    <location>
        <begin position="422"/>
        <end position="441"/>
    </location>
</feature>
<dbReference type="PANTHER" id="PTHR11132">
    <property type="entry name" value="SOLUTE CARRIER FAMILY 35"/>
    <property type="match status" value="1"/>
</dbReference>
<feature type="transmembrane region" description="Helical" evidence="6">
    <location>
        <begin position="181"/>
        <end position="202"/>
    </location>
</feature>
<keyword evidence="9" id="KW-1185">Reference proteome</keyword>
<evidence type="ECO:0000256" key="3">
    <source>
        <dbReference type="ARBA" id="ARBA00022989"/>
    </source>
</evidence>
<evidence type="ECO:0000313" key="8">
    <source>
        <dbReference type="EMBL" id="KAJ7721022.1"/>
    </source>
</evidence>
<evidence type="ECO:0000256" key="5">
    <source>
        <dbReference type="SAM" id="MobiDB-lite"/>
    </source>
</evidence>
<dbReference type="EMBL" id="JARKIB010000234">
    <property type="protein sequence ID" value="KAJ7721022.1"/>
    <property type="molecule type" value="Genomic_DNA"/>
</dbReference>
<sequence>MSSHCSQAASSSRRLPRTKPLLPLKAVGPSCLHLGDHSLASNAAAAPMQSLRITSLPESAHRINLKTDMSFARHRADKYGPSLRPASLRLPSGSLHRQRAYHREPYPASFNFSASVSPSPTELFLPAFASHGSPKLKTRLLPTQLPALPQSPPFWLAMYFCFNLALTLYNKGVLVRFPFPYTLSALHALFGTIGGILLAQHGCFVPSRLNPREAVVLLAFGVLYSINIVVSNVSLQLVTVPFHQVVRAATPIFTIFFSGLLFGAQSSRSKKLALIPVVAGVGLATLGDYYFSYAGFLLTLLGTILAALKTIFTNVLQTPTTSARPYFSNPFDLLFFLSPLALVQCVALAHYSGEFAHVREFPMSASKVAALLLNGCIAFGLNVVSFSANRRVGALGMTVAANVKQVLTIICAVAIFNLTITALNALGIALTLIGGAWYAWVELIEKQERPRI</sequence>
<feature type="transmembrane region" description="Helical" evidence="6">
    <location>
        <begin position="245"/>
        <end position="264"/>
    </location>
</feature>
<evidence type="ECO:0000313" key="9">
    <source>
        <dbReference type="Proteomes" id="UP001215598"/>
    </source>
</evidence>
<evidence type="ECO:0000256" key="1">
    <source>
        <dbReference type="ARBA" id="ARBA00004141"/>
    </source>
</evidence>
<feature type="transmembrane region" description="Helical" evidence="6">
    <location>
        <begin position="392"/>
        <end position="416"/>
    </location>
</feature>
<evidence type="ECO:0000256" key="6">
    <source>
        <dbReference type="SAM" id="Phobius"/>
    </source>
</evidence>
<evidence type="ECO:0000259" key="7">
    <source>
        <dbReference type="Pfam" id="PF03151"/>
    </source>
</evidence>
<accession>A0AAD7HJ61</accession>
<comment type="caution">
    <text evidence="8">The sequence shown here is derived from an EMBL/GenBank/DDBJ whole genome shotgun (WGS) entry which is preliminary data.</text>
</comment>
<dbReference type="Pfam" id="PF03151">
    <property type="entry name" value="TPT"/>
    <property type="match status" value="1"/>
</dbReference>
<dbReference type="InterPro" id="IPR050186">
    <property type="entry name" value="TPT_transporter"/>
</dbReference>
<keyword evidence="3 6" id="KW-1133">Transmembrane helix</keyword>
<feature type="region of interest" description="Disordered" evidence="5">
    <location>
        <begin position="1"/>
        <end position="20"/>
    </location>
</feature>
<dbReference type="Proteomes" id="UP001215598">
    <property type="component" value="Unassembled WGS sequence"/>
</dbReference>
<organism evidence="8 9">
    <name type="scientific">Mycena metata</name>
    <dbReference type="NCBI Taxonomy" id="1033252"/>
    <lineage>
        <taxon>Eukaryota</taxon>
        <taxon>Fungi</taxon>
        <taxon>Dikarya</taxon>
        <taxon>Basidiomycota</taxon>
        <taxon>Agaricomycotina</taxon>
        <taxon>Agaricomycetes</taxon>
        <taxon>Agaricomycetidae</taxon>
        <taxon>Agaricales</taxon>
        <taxon>Marasmiineae</taxon>
        <taxon>Mycenaceae</taxon>
        <taxon>Mycena</taxon>
    </lineage>
</organism>
<feature type="transmembrane region" description="Helical" evidence="6">
    <location>
        <begin position="214"/>
        <end position="233"/>
    </location>
</feature>
<gene>
    <name evidence="8" type="ORF">B0H16DRAFT_1603536</name>
</gene>
<proteinExistence type="predicted"/>
<protein>
    <submittedName>
        <fullName evidence="8">Triose-phosphate transporter family-domain-containing protein</fullName>
    </submittedName>
</protein>
<feature type="transmembrane region" description="Helical" evidence="6">
    <location>
        <begin position="293"/>
        <end position="312"/>
    </location>
</feature>
<evidence type="ECO:0000256" key="4">
    <source>
        <dbReference type="ARBA" id="ARBA00023136"/>
    </source>
</evidence>